<dbReference type="EMBL" id="CP116669">
    <property type="protein sequence ID" value="WCH97883.1"/>
    <property type="molecule type" value="Genomic_DNA"/>
</dbReference>
<proteinExistence type="predicted"/>
<dbReference type="Pfam" id="PF06594">
    <property type="entry name" value="HCBP_related"/>
    <property type="match status" value="1"/>
</dbReference>
<sequence>MYRFSRGWGQDTVNNNDSSTGKVDAIEFAADIASSDILVTRSSNNLILSLAGSTDKVTVSNYFTSDGASYYKLEEIRFADGTVWSYAHIKAMTLFGTDHDDVLTDLGQSGRTARRRGQRHPRRRQRQQPSVRRCRR</sequence>
<reference evidence="3 4" key="1">
    <citation type="journal article" date="2020" name="Front. Microbiol.">
        <title>Toward Biorecycling: Isolation of a Soil Bacterium That Grows on a Polyurethane Oligomer and Monomer.</title>
        <authorList>
            <person name="Espinosa M.J.C."/>
            <person name="Blanco A.C."/>
            <person name="Schmidgall T."/>
            <person name="Atanasoff-Kardjalieff A.K."/>
            <person name="Kappelmeyer U."/>
            <person name="Tischler D."/>
            <person name="Pieper D.H."/>
            <person name="Heipieper H.J."/>
            <person name="Eberlein C."/>
        </authorList>
    </citation>
    <scope>NUCLEOTIDE SEQUENCE [LARGE SCALE GENOMIC DNA]</scope>
    <source>
        <strain evidence="3 4">TDA1</strain>
    </source>
</reference>
<protein>
    <submittedName>
        <fullName evidence="3">Calcium-binding protein</fullName>
    </submittedName>
</protein>
<accession>A0ABY7R3D9</accession>
<evidence type="ECO:0000259" key="2">
    <source>
        <dbReference type="Pfam" id="PF06594"/>
    </source>
</evidence>
<gene>
    <name evidence="3" type="ORF">PMC74_13865</name>
</gene>
<dbReference type="InterPro" id="IPR011049">
    <property type="entry name" value="Serralysin-like_metalloprot_C"/>
</dbReference>
<dbReference type="RefSeq" id="WP_047583060.1">
    <property type="nucleotide sequence ID" value="NZ_CP116669.1"/>
</dbReference>
<evidence type="ECO:0000313" key="4">
    <source>
        <dbReference type="Proteomes" id="UP001214301"/>
    </source>
</evidence>
<organism evidence="3 4">
    <name type="scientific">Pseudomonas capeferrum</name>
    <dbReference type="NCBI Taxonomy" id="1495066"/>
    <lineage>
        <taxon>Bacteria</taxon>
        <taxon>Pseudomonadati</taxon>
        <taxon>Pseudomonadota</taxon>
        <taxon>Gammaproteobacteria</taxon>
        <taxon>Pseudomonadales</taxon>
        <taxon>Pseudomonadaceae</taxon>
        <taxon>Pseudomonas</taxon>
    </lineage>
</organism>
<feature type="compositionally biased region" description="Basic residues" evidence="1">
    <location>
        <begin position="112"/>
        <end position="136"/>
    </location>
</feature>
<feature type="domain" description="Haemolysin-type calcium binding-related" evidence="2">
    <location>
        <begin position="45"/>
        <end position="87"/>
    </location>
</feature>
<name>A0ABY7R3D9_9PSED</name>
<evidence type="ECO:0000313" key="3">
    <source>
        <dbReference type="EMBL" id="WCH97883.1"/>
    </source>
</evidence>
<feature type="region of interest" description="Disordered" evidence="1">
    <location>
        <begin position="105"/>
        <end position="136"/>
    </location>
</feature>
<evidence type="ECO:0000256" key="1">
    <source>
        <dbReference type="SAM" id="MobiDB-lite"/>
    </source>
</evidence>
<dbReference type="InterPro" id="IPR010566">
    <property type="entry name" value="Haemolys_ca-bd"/>
</dbReference>
<dbReference type="Proteomes" id="UP001214301">
    <property type="component" value="Chromosome"/>
</dbReference>
<dbReference type="SUPFAM" id="SSF51120">
    <property type="entry name" value="beta-Roll"/>
    <property type="match status" value="1"/>
</dbReference>
<keyword evidence="4" id="KW-1185">Reference proteome</keyword>